<name>A0A9N8I0K0_9STRA</name>
<gene>
    <name evidence="3" type="ORF">SEMRO_2735_G335900.1</name>
</gene>
<reference evidence="3" key="1">
    <citation type="submission" date="2020-06" db="EMBL/GenBank/DDBJ databases">
        <authorList>
            <consortium name="Plant Systems Biology data submission"/>
        </authorList>
    </citation>
    <scope>NUCLEOTIDE SEQUENCE</scope>
    <source>
        <strain evidence="3">D6</strain>
    </source>
</reference>
<protein>
    <submittedName>
        <fullName evidence="3">Uncharacterized protein</fullName>
    </submittedName>
</protein>
<accession>A0A9N8I0K0</accession>
<keyword evidence="2" id="KW-0812">Transmembrane</keyword>
<feature type="compositionally biased region" description="Acidic residues" evidence="1">
    <location>
        <begin position="348"/>
        <end position="370"/>
    </location>
</feature>
<evidence type="ECO:0000256" key="1">
    <source>
        <dbReference type="SAM" id="MobiDB-lite"/>
    </source>
</evidence>
<sequence>MSSGQVDIVKQCIGDTVNIQENAADFSVFRPVLRHQERTNGHHHNGNSGTQYLYMTPESDRQSGTDEECRKQGGMAVTFSTTTAVHDDDPVLRCHRTGGHSNHASVLVSLNSVFDCFAASEACEEVSMDPNMAAAVFLGVSYEWQCSVVPASPEMDLPLLEPPSPAEADFDAKLYQEIELCRSQTENFRISAAAILEQASLEYTAHLETIKPEVHEEPQITTVQFPDPSVQTYTPVCEQAGGQMVGVDSVILECTQIRSGKVSITHYRNYFLCQPQSSTSSCTPELMPCDLRHKGELFQSSCTIRSGDDSHQCTYTGSSADEEEVKEEEPTHTTSSEAEPAEPTEAVSESETEEPPETTEQESEEAPPQDESEKTQGSEEPSEEVEQPSEESEEPAEESGAASEAAEPTDSNPEPTESSSNIEAEEQSEQESEPEEETPPDVDSPESAAAEAVPSPSKTESTSVPELQSETETQEHHQVEAFMGAIVVLVLVALLALYCCIRRCKRKRLAKNMSRRAYELTALDLGSSDHRDDDDNPYTDTRGGLPSLT</sequence>
<proteinExistence type="predicted"/>
<feature type="compositionally biased region" description="Low complexity" evidence="1">
    <location>
        <begin position="398"/>
        <end position="408"/>
    </location>
</feature>
<comment type="caution">
    <text evidence="3">The sequence shown here is derived from an EMBL/GenBank/DDBJ whole genome shotgun (WGS) entry which is preliminary data.</text>
</comment>
<feature type="region of interest" description="Disordered" evidence="1">
    <location>
        <begin position="303"/>
        <end position="473"/>
    </location>
</feature>
<feature type="region of interest" description="Disordered" evidence="1">
    <location>
        <begin position="526"/>
        <end position="549"/>
    </location>
</feature>
<dbReference type="EMBL" id="CAICTM010002733">
    <property type="protein sequence ID" value="CAB9530083.1"/>
    <property type="molecule type" value="Genomic_DNA"/>
</dbReference>
<dbReference type="AlphaFoldDB" id="A0A9N8I0K0"/>
<feature type="compositionally biased region" description="Acidic residues" evidence="1">
    <location>
        <begin position="380"/>
        <end position="397"/>
    </location>
</feature>
<feature type="compositionally biased region" description="Polar residues" evidence="1">
    <location>
        <begin position="458"/>
        <end position="471"/>
    </location>
</feature>
<evidence type="ECO:0000256" key="2">
    <source>
        <dbReference type="SAM" id="Phobius"/>
    </source>
</evidence>
<evidence type="ECO:0000313" key="3">
    <source>
        <dbReference type="EMBL" id="CAB9530083.1"/>
    </source>
</evidence>
<keyword evidence="2" id="KW-1133">Transmembrane helix</keyword>
<keyword evidence="2" id="KW-0472">Membrane</keyword>
<feature type="compositionally biased region" description="Acidic residues" evidence="1">
    <location>
        <begin position="423"/>
        <end position="444"/>
    </location>
</feature>
<dbReference type="Proteomes" id="UP001153069">
    <property type="component" value="Unassembled WGS sequence"/>
</dbReference>
<feature type="compositionally biased region" description="Low complexity" evidence="1">
    <location>
        <begin position="333"/>
        <end position="347"/>
    </location>
</feature>
<feature type="compositionally biased region" description="Low complexity" evidence="1">
    <location>
        <begin position="445"/>
        <end position="457"/>
    </location>
</feature>
<organism evidence="3 4">
    <name type="scientific">Seminavis robusta</name>
    <dbReference type="NCBI Taxonomy" id="568900"/>
    <lineage>
        <taxon>Eukaryota</taxon>
        <taxon>Sar</taxon>
        <taxon>Stramenopiles</taxon>
        <taxon>Ochrophyta</taxon>
        <taxon>Bacillariophyta</taxon>
        <taxon>Bacillariophyceae</taxon>
        <taxon>Bacillariophycidae</taxon>
        <taxon>Naviculales</taxon>
        <taxon>Naviculaceae</taxon>
        <taxon>Seminavis</taxon>
    </lineage>
</organism>
<feature type="transmembrane region" description="Helical" evidence="2">
    <location>
        <begin position="481"/>
        <end position="501"/>
    </location>
</feature>
<evidence type="ECO:0000313" key="4">
    <source>
        <dbReference type="Proteomes" id="UP001153069"/>
    </source>
</evidence>
<keyword evidence="4" id="KW-1185">Reference proteome</keyword>